<proteinExistence type="predicted"/>
<dbReference type="EMBL" id="CP042906">
    <property type="protein sequence ID" value="QEX15223.1"/>
    <property type="molecule type" value="Genomic_DNA"/>
</dbReference>
<evidence type="ECO:0000313" key="2">
    <source>
        <dbReference type="EMBL" id="QEX15223.1"/>
    </source>
</evidence>
<dbReference type="AlphaFoldDB" id="A0A5J6MCY2"/>
<evidence type="ECO:0000256" key="1">
    <source>
        <dbReference type="SAM" id="Phobius"/>
    </source>
</evidence>
<sequence>MEFTYATLIGWIIAVFLGLLALIVLWKIYTNKIDLQYLIADEKGYASMSRFQFLIFTFVIAGGLIYMTLRAVCGAEGAAFPAVNSGVLVLLGISGGSYAIGKGLQNQADAQQAKAGDQANG</sequence>
<reference evidence="2 3" key="1">
    <citation type="submission" date="2019-08" db="EMBL/GenBank/DDBJ databases">
        <title>Hyperibacter terrae gen. nov., sp. nov. and Hyperibacter viscosus sp. nov., two new members in the family Rhodospirillaceae isolated from the rhizosphere of Hypericum perforatum.</title>
        <authorList>
            <person name="Noviana Z."/>
        </authorList>
    </citation>
    <scope>NUCLEOTIDE SEQUENCE [LARGE SCALE GENOMIC DNA]</scope>
    <source>
        <strain evidence="2 3">R5913</strain>
    </source>
</reference>
<feature type="transmembrane region" description="Helical" evidence="1">
    <location>
        <begin position="6"/>
        <end position="30"/>
    </location>
</feature>
<organism evidence="2 3">
    <name type="scientific">Hypericibacter terrae</name>
    <dbReference type="NCBI Taxonomy" id="2602015"/>
    <lineage>
        <taxon>Bacteria</taxon>
        <taxon>Pseudomonadati</taxon>
        <taxon>Pseudomonadota</taxon>
        <taxon>Alphaproteobacteria</taxon>
        <taxon>Rhodospirillales</taxon>
        <taxon>Dongiaceae</taxon>
        <taxon>Hypericibacter</taxon>
    </lineage>
</organism>
<keyword evidence="1" id="KW-1133">Transmembrane helix</keyword>
<gene>
    <name evidence="2" type="ORF">FRZ44_05030</name>
</gene>
<evidence type="ECO:0000313" key="3">
    <source>
        <dbReference type="Proteomes" id="UP000326202"/>
    </source>
</evidence>
<dbReference type="Proteomes" id="UP000326202">
    <property type="component" value="Chromosome"/>
</dbReference>
<feature type="transmembrane region" description="Helical" evidence="1">
    <location>
        <begin position="51"/>
        <end position="72"/>
    </location>
</feature>
<dbReference type="KEGG" id="htq:FRZ44_05030"/>
<keyword evidence="3" id="KW-1185">Reference proteome</keyword>
<keyword evidence="1" id="KW-0472">Membrane</keyword>
<dbReference type="RefSeq" id="WP_151175697.1">
    <property type="nucleotide sequence ID" value="NZ_CP042906.1"/>
</dbReference>
<accession>A0A5J6MCY2</accession>
<dbReference type="OrthoDB" id="514724at2"/>
<name>A0A5J6MCY2_9PROT</name>
<keyword evidence="1" id="KW-0812">Transmembrane</keyword>
<protein>
    <submittedName>
        <fullName evidence="2">Uncharacterized protein</fullName>
    </submittedName>
</protein>
<feature type="transmembrane region" description="Helical" evidence="1">
    <location>
        <begin position="78"/>
        <end position="100"/>
    </location>
</feature>